<keyword evidence="4" id="KW-0808">Transferase</keyword>
<dbReference type="Pfam" id="PF19040">
    <property type="entry name" value="SGNH"/>
    <property type="match status" value="1"/>
</dbReference>
<feature type="transmembrane region" description="Helical" evidence="1">
    <location>
        <begin position="72"/>
        <end position="92"/>
    </location>
</feature>
<dbReference type="GO" id="GO:0009103">
    <property type="term" value="P:lipopolysaccharide biosynthetic process"/>
    <property type="evidence" value="ECO:0007669"/>
    <property type="project" value="TreeGrafter"/>
</dbReference>
<dbReference type="RefSeq" id="WP_121095381.1">
    <property type="nucleotide sequence ID" value="NZ_UIHC01000019.1"/>
</dbReference>
<keyword evidence="1" id="KW-0812">Transmembrane</keyword>
<feature type="transmembrane region" description="Helical" evidence="1">
    <location>
        <begin position="31"/>
        <end position="51"/>
    </location>
</feature>
<evidence type="ECO:0000259" key="2">
    <source>
        <dbReference type="Pfam" id="PF01757"/>
    </source>
</evidence>
<feature type="transmembrane region" description="Helical" evidence="1">
    <location>
        <begin position="347"/>
        <end position="367"/>
    </location>
</feature>
<dbReference type="AlphaFoldDB" id="A0A3B0MRW0"/>
<feature type="transmembrane region" description="Helical" evidence="1">
    <location>
        <begin position="274"/>
        <end position="291"/>
    </location>
</feature>
<gene>
    <name evidence="4" type="primary">oatA_2</name>
    <name evidence="4" type="ORF">ROE7235_02115</name>
</gene>
<dbReference type="InterPro" id="IPR043968">
    <property type="entry name" value="SGNH"/>
</dbReference>
<dbReference type="PANTHER" id="PTHR23028:SF53">
    <property type="entry name" value="ACYL_TRANSF_3 DOMAIN-CONTAINING PROTEIN"/>
    <property type="match status" value="1"/>
</dbReference>
<feature type="domain" description="Acyltransferase 3" evidence="2">
    <location>
        <begin position="6"/>
        <end position="327"/>
    </location>
</feature>
<feature type="domain" description="SGNH" evidence="3">
    <location>
        <begin position="420"/>
        <end position="666"/>
    </location>
</feature>
<dbReference type="EMBL" id="UIHC01000019">
    <property type="protein sequence ID" value="SUZ32359.1"/>
    <property type="molecule type" value="Genomic_DNA"/>
</dbReference>
<feature type="transmembrane region" description="Helical" evidence="1">
    <location>
        <begin position="243"/>
        <end position="262"/>
    </location>
</feature>
<evidence type="ECO:0000313" key="4">
    <source>
        <dbReference type="EMBL" id="SUZ32359.1"/>
    </source>
</evidence>
<evidence type="ECO:0000313" key="5">
    <source>
        <dbReference type="Proteomes" id="UP000272908"/>
    </source>
</evidence>
<evidence type="ECO:0000259" key="3">
    <source>
        <dbReference type="Pfam" id="PF19040"/>
    </source>
</evidence>
<proteinExistence type="predicted"/>
<dbReference type="GO" id="GO:0016747">
    <property type="term" value="F:acyltransferase activity, transferring groups other than amino-acyl groups"/>
    <property type="evidence" value="ECO:0007669"/>
    <property type="project" value="InterPro"/>
</dbReference>
<dbReference type="InterPro" id="IPR002656">
    <property type="entry name" value="Acyl_transf_3_dom"/>
</dbReference>
<dbReference type="OrthoDB" id="9796461at2"/>
<feature type="transmembrane region" description="Helical" evidence="1">
    <location>
        <begin position="220"/>
        <end position="237"/>
    </location>
</feature>
<evidence type="ECO:0000256" key="1">
    <source>
        <dbReference type="SAM" id="Phobius"/>
    </source>
</evidence>
<reference evidence="5" key="1">
    <citation type="submission" date="2018-08" db="EMBL/GenBank/DDBJ databases">
        <authorList>
            <person name="Rodrigo-Torres L."/>
            <person name="Arahal R. D."/>
            <person name="Lucena T."/>
        </authorList>
    </citation>
    <scope>NUCLEOTIDE SEQUENCE [LARGE SCALE GENOMIC DNA]</scope>
    <source>
        <strain evidence="5">CECT 7235</strain>
    </source>
</reference>
<feature type="transmembrane region" description="Helical" evidence="1">
    <location>
        <begin position="98"/>
        <end position="116"/>
    </location>
</feature>
<keyword evidence="5" id="KW-1185">Reference proteome</keyword>
<keyword evidence="1" id="KW-1133">Transmembrane helix</keyword>
<sequence>MKYRPEVDGLRAVAVVPVILFHAGLPGFSGGFVGVDVFYVISGYLITAILVSDLAQGRFSLARFYERRARRILPALFVVMAASVPFAYAWMMPQQYEAFSVSLLAVALFGANILFWREDGYFAAAAELKPMLHTWSLAVEEQFYLVFPLLLMALWARGSRRLVWMVALIALGSLALTEIGLRLPQVSDSAVFYLLPTRAWELLAGALCALVAMRVTRFDGWLAALGLAMIALSVAIFDHTTPFPSIWALLPVVGTVLVLRYARAETVAGRLLSLRPFVWVGLISYSAYLWHQPLFAFARIRSFDPPSMAVMLGLSVVSLGLAWLTWRFVEQPFRRHKGRVLSGQAQVFGWSLAGLVAFATVGTLGWLGNGLPQRLPPEALRFAEAELDRNPYLRECNLSIYAPPPAHPFAPCSDFLIDGSADVVIMGDSHSHAIAFETATMLQAEGLGTYFLSYGGCPVLPGFMRADRREAQQCDAYIDSLLGYMRDNQIGTVIIAARFTQQLEGTGFDNGEGGVEHVSGAYIDQRATVSELGAQDDPARRTRVLEGWRTELFALVEEFNIILLHPIPEAGWNVPRTLVHRTLYGDGIATPLSTDSARVLARNQPVNDLFESIDHPNLYRVNPYDVFCDTKLAGRCLNEWDGDVLYFDDDHLSNAGARWVADAIRPVIRDIFGAE</sequence>
<feature type="transmembrane region" description="Helical" evidence="1">
    <location>
        <begin position="193"/>
        <end position="213"/>
    </location>
</feature>
<organism evidence="4 5">
    <name type="scientific">Roseinatronobacter ekhonensis</name>
    <dbReference type="NCBI Taxonomy" id="254356"/>
    <lineage>
        <taxon>Bacteria</taxon>
        <taxon>Pseudomonadati</taxon>
        <taxon>Pseudomonadota</taxon>
        <taxon>Alphaproteobacteria</taxon>
        <taxon>Rhodobacterales</taxon>
        <taxon>Paracoccaceae</taxon>
        <taxon>Roseinatronobacter</taxon>
    </lineage>
</organism>
<dbReference type="GO" id="GO:0016020">
    <property type="term" value="C:membrane"/>
    <property type="evidence" value="ECO:0007669"/>
    <property type="project" value="TreeGrafter"/>
</dbReference>
<dbReference type="Proteomes" id="UP000272908">
    <property type="component" value="Unassembled WGS sequence"/>
</dbReference>
<dbReference type="InterPro" id="IPR050879">
    <property type="entry name" value="Acyltransferase_3"/>
</dbReference>
<feature type="transmembrane region" description="Helical" evidence="1">
    <location>
        <begin position="7"/>
        <end position="25"/>
    </location>
</feature>
<dbReference type="Pfam" id="PF01757">
    <property type="entry name" value="Acyl_transf_3"/>
    <property type="match status" value="1"/>
</dbReference>
<feature type="transmembrane region" description="Helical" evidence="1">
    <location>
        <begin position="306"/>
        <end position="326"/>
    </location>
</feature>
<feature type="transmembrane region" description="Helical" evidence="1">
    <location>
        <begin position="162"/>
        <end position="181"/>
    </location>
</feature>
<dbReference type="PANTHER" id="PTHR23028">
    <property type="entry name" value="ACETYLTRANSFERASE"/>
    <property type="match status" value="1"/>
</dbReference>
<keyword evidence="4" id="KW-0012">Acyltransferase</keyword>
<name>A0A3B0MRW0_9RHOB</name>
<protein>
    <submittedName>
        <fullName evidence="4">O-acetyltransferase OatA</fullName>
        <ecNumber evidence="4">2.3.1.-</ecNumber>
    </submittedName>
</protein>
<keyword evidence="1" id="KW-0472">Membrane</keyword>
<accession>A0A3B0MRW0</accession>
<dbReference type="EC" id="2.3.1.-" evidence="4"/>